<dbReference type="Proteomes" id="UP000291084">
    <property type="component" value="Chromosome 5"/>
</dbReference>
<evidence type="ECO:0000256" key="1">
    <source>
        <dbReference type="SAM" id="Phobius"/>
    </source>
</evidence>
<sequence length="74" mass="8786">MIVRSCSPIGNIIPFGLVHSMFLGFSVQLYSMLMIVLLFCLILLKYIMDEEVCWYYFKLVWKRILRRNVSVNGY</sequence>
<gene>
    <name evidence="2" type="primary">Vigan.05G068700</name>
    <name evidence="2" type="ORF">VIGAN_05068700</name>
</gene>
<evidence type="ECO:0000313" key="2">
    <source>
        <dbReference type="EMBL" id="BAT87330.1"/>
    </source>
</evidence>
<dbReference type="AlphaFoldDB" id="A0A0S3S3C6"/>
<feature type="transmembrane region" description="Helical" evidence="1">
    <location>
        <begin position="29"/>
        <end position="48"/>
    </location>
</feature>
<keyword evidence="1" id="KW-0472">Membrane</keyword>
<organism evidence="2 3">
    <name type="scientific">Vigna angularis var. angularis</name>
    <dbReference type="NCBI Taxonomy" id="157739"/>
    <lineage>
        <taxon>Eukaryota</taxon>
        <taxon>Viridiplantae</taxon>
        <taxon>Streptophyta</taxon>
        <taxon>Embryophyta</taxon>
        <taxon>Tracheophyta</taxon>
        <taxon>Spermatophyta</taxon>
        <taxon>Magnoliopsida</taxon>
        <taxon>eudicotyledons</taxon>
        <taxon>Gunneridae</taxon>
        <taxon>Pentapetalae</taxon>
        <taxon>rosids</taxon>
        <taxon>fabids</taxon>
        <taxon>Fabales</taxon>
        <taxon>Fabaceae</taxon>
        <taxon>Papilionoideae</taxon>
        <taxon>50 kb inversion clade</taxon>
        <taxon>NPAAA clade</taxon>
        <taxon>indigoferoid/millettioid clade</taxon>
        <taxon>Phaseoleae</taxon>
        <taxon>Vigna</taxon>
    </lineage>
</organism>
<reference evidence="2 3" key="1">
    <citation type="journal article" date="2015" name="Sci. Rep.">
        <title>The power of single molecule real-time sequencing technology in the de novo assembly of a eukaryotic genome.</title>
        <authorList>
            <person name="Sakai H."/>
            <person name="Naito K."/>
            <person name="Ogiso-Tanaka E."/>
            <person name="Takahashi Y."/>
            <person name="Iseki K."/>
            <person name="Muto C."/>
            <person name="Satou K."/>
            <person name="Teruya K."/>
            <person name="Shiroma A."/>
            <person name="Shimoji M."/>
            <person name="Hirano T."/>
            <person name="Itoh T."/>
            <person name="Kaga A."/>
            <person name="Tomooka N."/>
        </authorList>
    </citation>
    <scope>NUCLEOTIDE SEQUENCE [LARGE SCALE GENOMIC DNA]</scope>
    <source>
        <strain evidence="3">cv. Shumari</strain>
    </source>
</reference>
<keyword evidence="3" id="KW-1185">Reference proteome</keyword>
<keyword evidence="1" id="KW-1133">Transmembrane helix</keyword>
<dbReference type="EMBL" id="AP015038">
    <property type="protein sequence ID" value="BAT87330.1"/>
    <property type="molecule type" value="Genomic_DNA"/>
</dbReference>
<keyword evidence="1" id="KW-0812">Transmembrane</keyword>
<name>A0A0S3S3C6_PHAAN</name>
<accession>A0A0S3S3C6</accession>
<protein>
    <submittedName>
        <fullName evidence="2">Uncharacterized protein</fullName>
    </submittedName>
</protein>
<proteinExistence type="predicted"/>
<evidence type="ECO:0000313" key="3">
    <source>
        <dbReference type="Proteomes" id="UP000291084"/>
    </source>
</evidence>